<reference evidence="10" key="1">
    <citation type="submission" date="2022-06" db="EMBL/GenBank/DDBJ databases">
        <title>Isolation of gut microbiota from human fecal samples.</title>
        <authorList>
            <person name="Pamer E.G."/>
            <person name="Barat B."/>
            <person name="Waligurski E."/>
            <person name="Medina S."/>
            <person name="Paddock L."/>
            <person name="Mostad J."/>
        </authorList>
    </citation>
    <scope>NUCLEOTIDE SEQUENCE</scope>
    <source>
        <strain evidence="10">DFI.9.91</strain>
    </source>
</reference>
<dbReference type="RefSeq" id="WP_256303851.1">
    <property type="nucleotide sequence ID" value="NZ_JANFYS010000013.1"/>
</dbReference>
<keyword evidence="3 5" id="KW-0378">Hydrolase</keyword>
<accession>A0AAW5JR11</accession>
<dbReference type="Gene3D" id="3.20.20.140">
    <property type="entry name" value="Metal-dependent hydrolases"/>
    <property type="match status" value="1"/>
</dbReference>
<evidence type="ECO:0000256" key="7">
    <source>
        <dbReference type="PIRSR" id="PIRSR038994-2"/>
    </source>
</evidence>
<keyword evidence="4 5" id="KW-0119">Carbohydrate metabolism</keyword>
<dbReference type="PIRSF" id="PIRSF038994">
    <property type="entry name" value="NagA"/>
    <property type="match status" value="1"/>
</dbReference>
<feature type="domain" description="Amidohydrolase-related" evidence="9">
    <location>
        <begin position="48"/>
        <end position="363"/>
    </location>
</feature>
<comment type="cofactor">
    <cofactor evidence="8">
        <name>a divalent metal cation</name>
        <dbReference type="ChEBI" id="CHEBI:60240"/>
    </cofactor>
    <text evidence="8">Binds 1 divalent metal cation per subunit.</text>
</comment>
<feature type="binding site" evidence="7">
    <location>
        <position position="225"/>
    </location>
    <ligand>
        <name>substrate</name>
    </ligand>
</feature>
<feature type="binding site" evidence="7">
    <location>
        <position position="139"/>
    </location>
    <ligand>
        <name>substrate</name>
    </ligand>
</feature>
<evidence type="ECO:0000256" key="2">
    <source>
        <dbReference type="ARBA" id="ARBA00022723"/>
    </source>
</evidence>
<dbReference type="GO" id="GO:0008448">
    <property type="term" value="F:N-acetylglucosamine-6-phosphate deacetylase activity"/>
    <property type="evidence" value="ECO:0007669"/>
    <property type="project" value="UniProtKB-EC"/>
</dbReference>
<evidence type="ECO:0000256" key="1">
    <source>
        <dbReference type="ARBA" id="ARBA00010716"/>
    </source>
</evidence>
<dbReference type="Proteomes" id="UP001204562">
    <property type="component" value="Unassembled WGS sequence"/>
</dbReference>
<dbReference type="GO" id="GO:0006046">
    <property type="term" value="P:N-acetylglucosamine catabolic process"/>
    <property type="evidence" value="ECO:0007669"/>
    <property type="project" value="TreeGrafter"/>
</dbReference>
<feature type="binding site" evidence="7">
    <location>
        <begin position="217"/>
        <end position="218"/>
    </location>
    <ligand>
        <name>substrate</name>
    </ligand>
</feature>
<name>A0AAW5JR11_9FIRM</name>
<evidence type="ECO:0000256" key="4">
    <source>
        <dbReference type="ARBA" id="ARBA00023277"/>
    </source>
</evidence>
<evidence type="ECO:0000313" key="11">
    <source>
        <dbReference type="Proteomes" id="UP001204562"/>
    </source>
</evidence>
<feature type="binding site" evidence="8">
    <location>
        <position position="193"/>
    </location>
    <ligand>
        <name>Zn(2+)</name>
        <dbReference type="ChEBI" id="CHEBI:29105"/>
    </ligand>
</feature>
<dbReference type="Gene3D" id="2.30.40.10">
    <property type="entry name" value="Urease, subunit C, domain 1"/>
    <property type="match status" value="1"/>
</dbReference>
<comment type="caution">
    <text evidence="10">The sequence shown here is derived from an EMBL/GenBank/DDBJ whole genome shotgun (WGS) entry which is preliminary data.</text>
</comment>
<comment type="similarity">
    <text evidence="1 5">Belongs to the metallo-dependent hydrolases superfamily. NagA family.</text>
</comment>
<keyword evidence="2 8" id="KW-0479">Metal-binding</keyword>
<feature type="binding site" evidence="8">
    <location>
        <position position="214"/>
    </location>
    <ligand>
        <name>Zn(2+)</name>
        <dbReference type="ChEBI" id="CHEBI:29105"/>
    </ligand>
</feature>
<feature type="binding site" evidence="7">
    <location>
        <begin position="304"/>
        <end position="306"/>
    </location>
    <ligand>
        <name>substrate</name>
    </ligand>
</feature>
<evidence type="ECO:0000256" key="3">
    <source>
        <dbReference type="ARBA" id="ARBA00022801"/>
    </source>
</evidence>
<dbReference type="NCBIfam" id="TIGR00221">
    <property type="entry name" value="nagA"/>
    <property type="match status" value="1"/>
</dbReference>
<dbReference type="InterPro" id="IPR006680">
    <property type="entry name" value="Amidohydro-rel"/>
</dbReference>
<dbReference type="AlphaFoldDB" id="A0AAW5JR11"/>
<dbReference type="EMBL" id="JANFYS010000013">
    <property type="protein sequence ID" value="MCQ4770364.1"/>
    <property type="molecule type" value="Genomic_DNA"/>
</dbReference>
<sequence length="386" mass="40862">MIIKNGTLFCEDGSFRTMDLKIQNDHIAEIGSQLAADGQETLDATNCYVVPGLVDIHIHGAVGADFSDGEGASIQTMARFLLSQGVTSFLGTSMALPGERLSQIYRTAHPFVGQAAPGMATLRGVNMEGPFFNVEKRGAQNPDFIIPPNLDLFLRLQEDSGGAIRTVAVAPETEGGLEFVEKASRMCSVSLAHSCADYETSRQAFARGANHVTHVFNGMPAFHHRDPGIVGAAVGTDAYVELICDGIHVHPAVVQSVFRLFGEDRVCLISDAMRACGMPDGEYDLGGQAVTVVNGCATIAAGSLAGSITVLTDCLRRAVGFGIPLEAALKAATINPARSVGLDREIGSLACGKQADILVLDRKLSLRNIVLNGELQAVLGFHKLNL</sequence>
<dbReference type="EC" id="3.5.1.25" evidence="10"/>
<dbReference type="PANTHER" id="PTHR11113">
    <property type="entry name" value="N-ACETYLGLUCOSAMINE-6-PHOSPHATE DEACETYLASE"/>
    <property type="match status" value="1"/>
</dbReference>
<dbReference type="InterPro" id="IPR032466">
    <property type="entry name" value="Metal_Hydrolase"/>
</dbReference>
<feature type="active site" description="Proton donor/acceptor" evidence="6">
    <location>
        <position position="271"/>
    </location>
</feature>
<proteinExistence type="inferred from homology"/>
<evidence type="ECO:0000256" key="5">
    <source>
        <dbReference type="PIRNR" id="PIRNR038994"/>
    </source>
</evidence>
<dbReference type="SUPFAM" id="SSF51556">
    <property type="entry name" value="Metallo-dependent hydrolases"/>
    <property type="match status" value="1"/>
</dbReference>
<evidence type="ECO:0000313" key="10">
    <source>
        <dbReference type="EMBL" id="MCQ4770364.1"/>
    </source>
</evidence>
<organism evidence="10 11">
    <name type="scientific">Intestinimonas massiliensis</name>
    <name type="common">ex Afouda et al. 2020</name>
    <dbReference type="NCBI Taxonomy" id="1673721"/>
    <lineage>
        <taxon>Bacteria</taxon>
        <taxon>Bacillati</taxon>
        <taxon>Bacillota</taxon>
        <taxon>Clostridia</taxon>
        <taxon>Eubacteriales</taxon>
        <taxon>Intestinimonas</taxon>
    </lineage>
</organism>
<dbReference type="SUPFAM" id="SSF51338">
    <property type="entry name" value="Composite domain of metallo-dependent hydrolases"/>
    <property type="match status" value="1"/>
</dbReference>
<gene>
    <name evidence="10" type="primary">nagA</name>
    <name evidence="10" type="ORF">NE579_07795</name>
</gene>
<feature type="binding site" evidence="8">
    <location>
        <position position="128"/>
    </location>
    <ligand>
        <name>Zn(2+)</name>
        <dbReference type="ChEBI" id="CHEBI:29105"/>
    </ligand>
</feature>
<evidence type="ECO:0000256" key="8">
    <source>
        <dbReference type="PIRSR" id="PIRSR038994-3"/>
    </source>
</evidence>
<dbReference type="InterPro" id="IPR011059">
    <property type="entry name" value="Metal-dep_hydrolase_composite"/>
</dbReference>
<dbReference type="PANTHER" id="PTHR11113:SF14">
    <property type="entry name" value="N-ACETYLGLUCOSAMINE-6-PHOSPHATE DEACETYLASE"/>
    <property type="match status" value="1"/>
</dbReference>
<evidence type="ECO:0000256" key="6">
    <source>
        <dbReference type="PIRSR" id="PIRSR038994-1"/>
    </source>
</evidence>
<dbReference type="CDD" id="cd00854">
    <property type="entry name" value="NagA"/>
    <property type="match status" value="1"/>
</dbReference>
<dbReference type="Pfam" id="PF01979">
    <property type="entry name" value="Amidohydro_1"/>
    <property type="match status" value="1"/>
</dbReference>
<dbReference type="InterPro" id="IPR003764">
    <property type="entry name" value="GlcNAc_6-P_deAcase"/>
</dbReference>
<feature type="binding site" evidence="7">
    <location>
        <position position="248"/>
    </location>
    <ligand>
        <name>substrate</name>
    </ligand>
</feature>
<evidence type="ECO:0000259" key="9">
    <source>
        <dbReference type="Pfam" id="PF01979"/>
    </source>
</evidence>
<protein>
    <submittedName>
        <fullName evidence="10">N-acetylglucosamine-6-phosphate deacetylase</fullName>
        <ecNumber evidence="10">3.5.1.25</ecNumber>
    </submittedName>
</protein>
<dbReference type="GO" id="GO:0046872">
    <property type="term" value="F:metal ion binding"/>
    <property type="evidence" value="ECO:0007669"/>
    <property type="project" value="UniProtKB-KW"/>
</dbReference>